<evidence type="ECO:0000313" key="2">
    <source>
        <dbReference type="EMBL" id="BAS83095.1"/>
    </source>
</evidence>
<gene>
    <name evidence="2" type="ordered locus">Os03g0229801</name>
    <name evidence="2" type="ORF">OSNPB_030229801</name>
</gene>
<accession>A0A0P0VV23</accession>
<dbReference type="Proteomes" id="UP000059680">
    <property type="component" value="Chromosome 3"/>
</dbReference>
<feature type="non-terminal residue" evidence="2">
    <location>
        <position position="1"/>
    </location>
</feature>
<reference evidence="2 3" key="3">
    <citation type="journal article" date="2013" name="Rice">
        <title>Improvement of the Oryza sativa Nipponbare reference genome using next generation sequence and optical map data.</title>
        <authorList>
            <person name="Kawahara Y."/>
            <person name="de la Bastide M."/>
            <person name="Hamilton J.P."/>
            <person name="Kanamori H."/>
            <person name="McCombie W.R."/>
            <person name="Ouyang S."/>
            <person name="Schwartz D.C."/>
            <person name="Tanaka T."/>
            <person name="Wu J."/>
            <person name="Zhou S."/>
            <person name="Childs K.L."/>
            <person name="Davidson R.M."/>
            <person name="Lin H."/>
            <person name="Quesada-Ocampo L."/>
            <person name="Vaillancourt B."/>
            <person name="Sakai H."/>
            <person name="Lee S.S."/>
            <person name="Kim J."/>
            <person name="Numa H."/>
            <person name="Itoh T."/>
            <person name="Buell C.R."/>
            <person name="Matsumoto T."/>
        </authorList>
    </citation>
    <scope>NUCLEOTIDE SEQUENCE [LARGE SCALE GENOMIC DNA]</scope>
    <source>
        <strain evidence="3">cv. Nipponbare</strain>
    </source>
</reference>
<feature type="compositionally biased region" description="Polar residues" evidence="1">
    <location>
        <begin position="21"/>
        <end position="34"/>
    </location>
</feature>
<dbReference type="AlphaFoldDB" id="A0A0P0VV23"/>
<dbReference type="InParanoid" id="A0A0P0VV23"/>
<reference evidence="3" key="1">
    <citation type="journal article" date="2005" name="Nature">
        <title>The map-based sequence of the rice genome.</title>
        <authorList>
            <consortium name="International rice genome sequencing project (IRGSP)"/>
            <person name="Matsumoto T."/>
            <person name="Wu J."/>
            <person name="Kanamori H."/>
            <person name="Katayose Y."/>
            <person name="Fujisawa M."/>
            <person name="Namiki N."/>
            <person name="Mizuno H."/>
            <person name="Yamamoto K."/>
            <person name="Antonio B.A."/>
            <person name="Baba T."/>
            <person name="Sakata K."/>
            <person name="Nagamura Y."/>
            <person name="Aoki H."/>
            <person name="Arikawa K."/>
            <person name="Arita K."/>
            <person name="Bito T."/>
            <person name="Chiden Y."/>
            <person name="Fujitsuka N."/>
            <person name="Fukunaka R."/>
            <person name="Hamada M."/>
            <person name="Harada C."/>
            <person name="Hayashi A."/>
            <person name="Hijishita S."/>
            <person name="Honda M."/>
            <person name="Hosokawa S."/>
            <person name="Ichikawa Y."/>
            <person name="Idonuma A."/>
            <person name="Iijima M."/>
            <person name="Ikeda M."/>
            <person name="Ikeno M."/>
            <person name="Ito K."/>
            <person name="Ito S."/>
            <person name="Ito T."/>
            <person name="Ito Y."/>
            <person name="Ito Y."/>
            <person name="Iwabuchi A."/>
            <person name="Kamiya K."/>
            <person name="Karasawa W."/>
            <person name="Kurita K."/>
            <person name="Katagiri S."/>
            <person name="Kikuta A."/>
            <person name="Kobayashi H."/>
            <person name="Kobayashi N."/>
            <person name="Machita K."/>
            <person name="Maehara T."/>
            <person name="Masukawa M."/>
            <person name="Mizubayashi T."/>
            <person name="Mukai Y."/>
            <person name="Nagasaki H."/>
            <person name="Nagata Y."/>
            <person name="Naito S."/>
            <person name="Nakashima M."/>
            <person name="Nakama Y."/>
            <person name="Nakamichi Y."/>
            <person name="Nakamura M."/>
            <person name="Meguro A."/>
            <person name="Negishi M."/>
            <person name="Ohta I."/>
            <person name="Ohta T."/>
            <person name="Okamoto M."/>
            <person name="Ono N."/>
            <person name="Saji S."/>
            <person name="Sakaguchi M."/>
            <person name="Sakai K."/>
            <person name="Shibata M."/>
            <person name="Shimokawa T."/>
            <person name="Song J."/>
            <person name="Takazaki Y."/>
            <person name="Terasawa K."/>
            <person name="Tsugane M."/>
            <person name="Tsuji K."/>
            <person name="Ueda S."/>
            <person name="Waki K."/>
            <person name="Yamagata H."/>
            <person name="Yamamoto M."/>
            <person name="Yamamoto S."/>
            <person name="Yamane H."/>
            <person name="Yoshiki S."/>
            <person name="Yoshihara R."/>
            <person name="Yukawa K."/>
            <person name="Zhong H."/>
            <person name="Yano M."/>
            <person name="Yuan Q."/>
            <person name="Ouyang S."/>
            <person name="Liu J."/>
            <person name="Jones K.M."/>
            <person name="Gansberger K."/>
            <person name="Moffat K."/>
            <person name="Hill J."/>
            <person name="Bera J."/>
            <person name="Fadrosh D."/>
            <person name="Jin S."/>
            <person name="Johri S."/>
            <person name="Kim M."/>
            <person name="Overton L."/>
            <person name="Reardon M."/>
            <person name="Tsitrin T."/>
            <person name="Vuong H."/>
            <person name="Weaver B."/>
            <person name="Ciecko A."/>
            <person name="Tallon L."/>
            <person name="Jackson J."/>
            <person name="Pai G."/>
            <person name="Aken S.V."/>
            <person name="Utterback T."/>
            <person name="Reidmuller S."/>
            <person name="Feldblyum T."/>
            <person name="Hsiao J."/>
            <person name="Zismann V."/>
            <person name="Iobst S."/>
            <person name="de Vazeille A.R."/>
            <person name="Buell C.R."/>
            <person name="Ying K."/>
            <person name="Li Y."/>
            <person name="Lu T."/>
            <person name="Huang Y."/>
            <person name="Zhao Q."/>
            <person name="Feng Q."/>
            <person name="Zhang L."/>
            <person name="Zhu J."/>
            <person name="Weng Q."/>
            <person name="Mu J."/>
            <person name="Lu Y."/>
            <person name="Fan D."/>
            <person name="Liu Y."/>
            <person name="Guan J."/>
            <person name="Zhang Y."/>
            <person name="Yu S."/>
            <person name="Liu X."/>
            <person name="Zhang Y."/>
            <person name="Hong G."/>
            <person name="Han B."/>
            <person name="Choisne N."/>
            <person name="Demange N."/>
            <person name="Orjeda G."/>
            <person name="Samain S."/>
            <person name="Cattolico L."/>
            <person name="Pelletier E."/>
            <person name="Couloux A."/>
            <person name="Segurens B."/>
            <person name="Wincker P."/>
            <person name="D'Hont A."/>
            <person name="Scarpelli C."/>
            <person name="Weissenbach J."/>
            <person name="Salanoubat M."/>
            <person name="Quetier F."/>
            <person name="Yu Y."/>
            <person name="Kim H.R."/>
            <person name="Rambo T."/>
            <person name="Currie J."/>
            <person name="Collura K."/>
            <person name="Luo M."/>
            <person name="Yang T."/>
            <person name="Ammiraju J.S.S."/>
            <person name="Engler F."/>
            <person name="Soderlund C."/>
            <person name="Wing R.A."/>
            <person name="Palmer L.E."/>
            <person name="de la Bastide M."/>
            <person name="Spiegel L."/>
            <person name="Nascimento L."/>
            <person name="Zutavern T."/>
            <person name="O'Shaughnessy A."/>
            <person name="Dike S."/>
            <person name="Dedhia N."/>
            <person name="Preston R."/>
            <person name="Balija V."/>
            <person name="McCombie W.R."/>
            <person name="Chow T."/>
            <person name="Chen H."/>
            <person name="Chung M."/>
            <person name="Chen C."/>
            <person name="Shaw J."/>
            <person name="Wu H."/>
            <person name="Hsiao K."/>
            <person name="Chao Y."/>
            <person name="Chu M."/>
            <person name="Cheng C."/>
            <person name="Hour A."/>
            <person name="Lee P."/>
            <person name="Lin S."/>
            <person name="Lin Y."/>
            <person name="Liou J."/>
            <person name="Liu S."/>
            <person name="Hsing Y."/>
            <person name="Raghuvanshi S."/>
            <person name="Mohanty A."/>
            <person name="Bharti A.K."/>
            <person name="Gaur A."/>
            <person name="Gupta V."/>
            <person name="Kumar D."/>
            <person name="Ravi V."/>
            <person name="Vij S."/>
            <person name="Kapur A."/>
            <person name="Khurana P."/>
            <person name="Khurana P."/>
            <person name="Khurana J.P."/>
            <person name="Tyagi A.K."/>
            <person name="Gaikwad K."/>
            <person name="Singh A."/>
            <person name="Dalal V."/>
            <person name="Srivastava S."/>
            <person name="Dixit A."/>
            <person name="Pal A.K."/>
            <person name="Ghazi I.A."/>
            <person name="Yadav M."/>
            <person name="Pandit A."/>
            <person name="Bhargava A."/>
            <person name="Sureshbabu K."/>
            <person name="Batra K."/>
            <person name="Sharma T.R."/>
            <person name="Mohapatra T."/>
            <person name="Singh N.K."/>
            <person name="Messing J."/>
            <person name="Nelson A.B."/>
            <person name="Fuks G."/>
            <person name="Kavchok S."/>
            <person name="Keizer G."/>
            <person name="Linton E."/>
            <person name="Llaca V."/>
            <person name="Song R."/>
            <person name="Tanyolac B."/>
            <person name="Young S."/>
            <person name="Ho-Il K."/>
            <person name="Hahn J.H."/>
            <person name="Sangsakoo G."/>
            <person name="Vanavichit A."/>
            <person name="de Mattos Luiz.A.T."/>
            <person name="Zimmer P.D."/>
            <person name="Malone G."/>
            <person name="Dellagostin O."/>
            <person name="de Oliveira A.C."/>
            <person name="Bevan M."/>
            <person name="Bancroft I."/>
            <person name="Minx P."/>
            <person name="Cordum H."/>
            <person name="Wilson R."/>
            <person name="Cheng Z."/>
            <person name="Jin W."/>
            <person name="Jiang J."/>
            <person name="Leong S.A."/>
            <person name="Iwama H."/>
            <person name="Gojobori T."/>
            <person name="Itoh T."/>
            <person name="Niimura Y."/>
            <person name="Fujii Y."/>
            <person name="Habara T."/>
            <person name="Sakai H."/>
            <person name="Sato Y."/>
            <person name="Wilson G."/>
            <person name="Kumar K."/>
            <person name="McCouch S."/>
            <person name="Juretic N."/>
            <person name="Hoen D."/>
            <person name="Wright S."/>
            <person name="Bruskiewich R."/>
            <person name="Bureau T."/>
            <person name="Miyao A."/>
            <person name="Hirochika H."/>
            <person name="Nishikawa T."/>
            <person name="Kadowaki K."/>
            <person name="Sugiura M."/>
            <person name="Burr B."/>
            <person name="Sasaki T."/>
        </authorList>
    </citation>
    <scope>NUCLEOTIDE SEQUENCE [LARGE SCALE GENOMIC DNA]</scope>
    <source>
        <strain evidence="3">cv. Nipponbare</strain>
    </source>
</reference>
<name>A0A0P0VV23_ORYSJ</name>
<dbReference type="Gramene" id="Os03t0229801-01">
    <property type="protein sequence ID" value="Os03t0229801-01"/>
    <property type="gene ID" value="Os03g0229801"/>
</dbReference>
<feature type="compositionally biased region" description="Pro residues" evidence="1">
    <location>
        <begin position="1"/>
        <end position="13"/>
    </location>
</feature>
<evidence type="ECO:0000256" key="1">
    <source>
        <dbReference type="SAM" id="MobiDB-lite"/>
    </source>
</evidence>
<keyword evidence="3" id="KW-1185">Reference proteome</keyword>
<feature type="compositionally biased region" description="Basic and acidic residues" evidence="1">
    <location>
        <begin position="39"/>
        <end position="56"/>
    </location>
</feature>
<dbReference type="EMBL" id="AP014959">
    <property type="protein sequence ID" value="BAS83095.1"/>
    <property type="molecule type" value="Genomic_DNA"/>
</dbReference>
<feature type="region of interest" description="Disordered" evidence="1">
    <location>
        <begin position="1"/>
        <end position="56"/>
    </location>
</feature>
<protein>
    <submittedName>
        <fullName evidence="2">Os03g0229801 protein</fullName>
    </submittedName>
</protein>
<organism evidence="2 3">
    <name type="scientific">Oryza sativa subsp. japonica</name>
    <name type="common">Rice</name>
    <dbReference type="NCBI Taxonomy" id="39947"/>
    <lineage>
        <taxon>Eukaryota</taxon>
        <taxon>Viridiplantae</taxon>
        <taxon>Streptophyta</taxon>
        <taxon>Embryophyta</taxon>
        <taxon>Tracheophyta</taxon>
        <taxon>Spermatophyta</taxon>
        <taxon>Magnoliopsida</taxon>
        <taxon>Liliopsida</taxon>
        <taxon>Poales</taxon>
        <taxon>Poaceae</taxon>
        <taxon>BOP clade</taxon>
        <taxon>Oryzoideae</taxon>
        <taxon>Oryzeae</taxon>
        <taxon>Oryzinae</taxon>
        <taxon>Oryza</taxon>
        <taxon>Oryza sativa</taxon>
    </lineage>
</organism>
<proteinExistence type="predicted"/>
<dbReference type="PaxDb" id="39947-A0A0P0VV23"/>
<evidence type="ECO:0000313" key="3">
    <source>
        <dbReference type="Proteomes" id="UP000059680"/>
    </source>
</evidence>
<reference evidence="2 3" key="2">
    <citation type="journal article" date="2013" name="Plant Cell Physiol.">
        <title>Rice Annotation Project Database (RAP-DB): an integrative and interactive database for rice genomics.</title>
        <authorList>
            <person name="Sakai H."/>
            <person name="Lee S.S."/>
            <person name="Tanaka T."/>
            <person name="Numa H."/>
            <person name="Kim J."/>
            <person name="Kawahara Y."/>
            <person name="Wakimoto H."/>
            <person name="Yang C.C."/>
            <person name="Iwamoto M."/>
            <person name="Abe T."/>
            <person name="Yamada Y."/>
            <person name="Muto A."/>
            <person name="Inokuchi H."/>
            <person name="Ikemura T."/>
            <person name="Matsumoto T."/>
            <person name="Sasaki T."/>
            <person name="Itoh T."/>
        </authorList>
    </citation>
    <scope>NUCLEOTIDE SEQUENCE [LARGE SCALE GENOMIC DNA]</scope>
    <source>
        <strain evidence="3">cv. Nipponbare</strain>
    </source>
</reference>
<sequence length="56" mass="5871">ASSTPPLLPPSPPRQVCLPSLRTTSGSPCPTSTLPPGEKMGRALPDEDKGRWEEGS</sequence>